<dbReference type="Pfam" id="PF02319">
    <property type="entry name" value="WHD_E2F_TDP"/>
    <property type="match status" value="2"/>
</dbReference>
<dbReference type="SMART" id="SM01372">
    <property type="entry name" value="E2F_TDP"/>
    <property type="match status" value="2"/>
</dbReference>
<dbReference type="InterPro" id="IPR003316">
    <property type="entry name" value="E2F_WHTH_DNA-bd_dom"/>
</dbReference>
<evidence type="ECO:0000256" key="4">
    <source>
        <dbReference type="ARBA" id="ARBA00023163"/>
    </source>
</evidence>
<keyword evidence="8" id="KW-1185">Reference proteome</keyword>
<dbReference type="PANTHER" id="PTHR12081">
    <property type="entry name" value="TRANSCRIPTION FACTOR E2F"/>
    <property type="match status" value="1"/>
</dbReference>
<dbReference type="InterPro" id="IPR015633">
    <property type="entry name" value="E2F"/>
</dbReference>
<protein>
    <submittedName>
        <fullName evidence="9">E2F transcription factor-like E2FD</fullName>
    </submittedName>
</protein>
<dbReference type="GeneID" id="104769736"/>
<feature type="domain" description="E2F/DP family winged-helix DNA-binding" evidence="7">
    <location>
        <begin position="138"/>
        <end position="218"/>
    </location>
</feature>
<reference evidence="8" key="1">
    <citation type="journal article" date="2014" name="Nat. Commun.">
        <title>The emerging biofuel crop Camelina sativa retains a highly undifferentiated hexaploid genome structure.</title>
        <authorList>
            <person name="Kagale S."/>
            <person name="Koh C."/>
            <person name="Nixon J."/>
            <person name="Bollina V."/>
            <person name="Clarke W.E."/>
            <person name="Tuteja R."/>
            <person name="Spillane C."/>
            <person name="Robinson S.J."/>
            <person name="Links M.G."/>
            <person name="Clarke C."/>
            <person name="Higgins E.E."/>
            <person name="Huebert T."/>
            <person name="Sharpe A.G."/>
            <person name="Parkin I.A."/>
        </authorList>
    </citation>
    <scope>NUCLEOTIDE SEQUENCE [LARGE SCALE GENOMIC DNA]</scope>
    <source>
        <strain evidence="8">cv. DH55</strain>
    </source>
</reference>
<evidence type="ECO:0000313" key="8">
    <source>
        <dbReference type="Proteomes" id="UP000694864"/>
    </source>
</evidence>
<reference evidence="9" key="2">
    <citation type="submission" date="2025-08" db="UniProtKB">
        <authorList>
            <consortium name="RefSeq"/>
        </authorList>
    </citation>
    <scope>IDENTIFICATION</scope>
    <source>
        <tissue evidence="9">Leaf</tissue>
    </source>
</reference>
<dbReference type="InterPro" id="IPR036388">
    <property type="entry name" value="WH-like_DNA-bd_sf"/>
</dbReference>
<evidence type="ECO:0000256" key="3">
    <source>
        <dbReference type="ARBA" id="ARBA00023125"/>
    </source>
</evidence>
<organism evidence="8 9">
    <name type="scientific">Camelina sativa</name>
    <name type="common">False flax</name>
    <name type="synonym">Myagrum sativum</name>
    <dbReference type="NCBI Taxonomy" id="90675"/>
    <lineage>
        <taxon>Eukaryota</taxon>
        <taxon>Viridiplantae</taxon>
        <taxon>Streptophyta</taxon>
        <taxon>Embryophyta</taxon>
        <taxon>Tracheophyta</taxon>
        <taxon>Spermatophyta</taxon>
        <taxon>Magnoliopsida</taxon>
        <taxon>eudicotyledons</taxon>
        <taxon>Gunneridae</taxon>
        <taxon>Pentapetalae</taxon>
        <taxon>rosids</taxon>
        <taxon>malvids</taxon>
        <taxon>Brassicales</taxon>
        <taxon>Brassicaceae</taxon>
        <taxon>Camelineae</taxon>
        <taxon>Camelina</taxon>
    </lineage>
</organism>
<dbReference type="PANTHER" id="PTHR12081:SF104">
    <property type="entry name" value="E2F TRANSCRIPTION FACTOR-LIKE E2FD"/>
    <property type="match status" value="1"/>
</dbReference>
<keyword evidence="3 6" id="KW-0238">DNA-binding</keyword>
<keyword evidence="4 6" id="KW-0804">Transcription</keyword>
<evidence type="ECO:0000313" key="9">
    <source>
        <dbReference type="RefSeq" id="XP_010492317.1"/>
    </source>
</evidence>
<keyword evidence="5" id="KW-0131">Cell cycle</keyword>
<name>A0ABM0XX97_CAMSA</name>
<evidence type="ECO:0000256" key="2">
    <source>
        <dbReference type="ARBA" id="ARBA00023015"/>
    </source>
</evidence>
<keyword evidence="2 6" id="KW-0805">Transcription regulation</keyword>
<evidence type="ECO:0000256" key="1">
    <source>
        <dbReference type="ARBA" id="ARBA00010940"/>
    </source>
</evidence>
<dbReference type="Proteomes" id="UP000694864">
    <property type="component" value="Chromosome 20"/>
</dbReference>
<comment type="subcellular location">
    <subcellularLocation>
        <location evidence="6">Nucleus</location>
    </subcellularLocation>
</comment>
<comment type="similarity">
    <text evidence="1 6">Belongs to the E2F/DP family.</text>
</comment>
<keyword evidence="6" id="KW-0539">Nucleus</keyword>
<feature type="domain" description="E2F/DP family winged-helix DNA-binding" evidence="7">
    <location>
        <begin position="13"/>
        <end position="78"/>
    </location>
</feature>
<sequence length="386" mass="43532">MEALGFGHQPYSRKEKSLGLLVSNFLKLYNRDGVDLIGLDEAAGRLGVERRRIYDVVNILESIGLVARRGKNQYSWRGFGEVPRALAELKEEGMKEKFGIVPFVTKSEMVLYEEERQESFKLTPEDQDNSPLLKLDSKKERSLWQLSQSFVKLFLCSDDDLITLDGATKALLNDPQDPTTMRTKVRRLYDIANVFSSMNLIEKTHIPETKKAAYRWLGSIDISENKSLTASASSCDRIEPKKVAYRWLGSIDISKNKLLTASTSSCDRIEPKKRAFGTEITNFSAKRNKANCSKDRKHNGKQNTSRAIKQEPVDEKPDVKNFAFGSSTPAGASGMNNMGNNLRPRLGVIEALSSMYQPQYCNPAIFGLLAHYKTTFESCKEEFGRK</sequence>
<dbReference type="RefSeq" id="XP_010492317.1">
    <property type="nucleotide sequence ID" value="XM_010494015.2"/>
</dbReference>
<accession>A0ABM0XX97</accession>
<evidence type="ECO:0000256" key="6">
    <source>
        <dbReference type="RuleBase" id="RU003796"/>
    </source>
</evidence>
<dbReference type="Gene3D" id="1.10.10.10">
    <property type="entry name" value="Winged helix-like DNA-binding domain superfamily/Winged helix DNA-binding domain"/>
    <property type="match status" value="2"/>
</dbReference>
<dbReference type="InterPro" id="IPR036390">
    <property type="entry name" value="WH_DNA-bd_sf"/>
</dbReference>
<gene>
    <name evidence="9" type="primary">LOC104769736</name>
</gene>
<dbReference type="SUPFAM" id="SSF46785">
    <property type="entry name" value="Winged helix' DNA-binding domain"/>
    <property type="match status" value="2"/>
</dbReference>
<evidence type="ECO:0000256" key="5">
    <source>
        <dbReference type="ARBA" id="ARBA00023306"/>
    </source>
</evidence>
<proteinExistence type="inferred from homology"/>
<evidence type="ECO:0000259" key="7">
    <source>
        <dbReference type="SMART" id="SM01372"/>
    </source>
</evidence>